<name>A0A200JD53_9ENTE</name>
<sequence>MLKNPIRERSEYQKFIIDYLVEKNNFVERKYSEATYDQHKAMDIKELLTFLKDTQPDEYDELHA</sequence>
<dbReference type="OrthoDB" id="9758243at2"/>
<dbReference type="EMBL" id="NIBQ01000001">
    <property type="protein sequence ID" value="OUZ34769.1"/>
    <property type="molecule type" value="Genomic_DNA"/>
</dbReference>
<protein>
    <submittedName>
        <fullName evidence="1">Uncharacterized protein</fullName>
    </submittedName>
</protein>
<accession>A0A200JD53</accession>
<gene>
    <name evidence="1" type="ORF">A5889_000244</name>
</gene>
<reference evidence="1" key="1">
    <citation type="submission" date="2017-05" db="EMBL/GenBank/DDBJ databases">
        <title>The Genome Sequence of Enterococcus sp. 9D6_DIV0238.</title>
        <authorList>
            <consortium name="The Broad Institute Genomics Platform"/>
            <consortium name="The Broad Institute Genomic Center for Infectious Diseases"/>
            <person name="Earl A."/>
            <person name="Manson A."/>
            <person name="Schwartman J."/>
            <person name="Gilmore M."/>
            <person name="Abouelleil A."/>
            <person name="Cao P."/>
            <person name="Chapman S."/>
            <person name="Cusick C."/>
            <person name="Shea T."/>
            <person name="Young S."/>
            <person name="Neafsey D."/>
            <person name="Nusbaum C."/>
            <person name="Birren B."/>
        </authorList>
    </citation>
    <scope>NUCLEOTIDE SEQUENCE [LARGE SCALE GENOMIC DNA]</scope>
    <source>
        <strain evidence="1">9D6_DIV0238</strain>
    </source>
</reference>
<dbReference type="AlphaFoldDB" id="A0A200JD53"/>
<evidence type="ECO:0000313" key="1">
    <source>
        <dbReference type="EMBL" id="OUZ34769.1"/>
    </source>
</evidence>
<comment type="caution">
    <text evidence="1">The sequence shown here is derived from an EMBL/GenBank/DDBJ whole genome shotgun (WGS) entry which is preliminary data.</text>
</comment>
<proteinExistence type="predicted"/>
<organism evidence="1">
    <name type="scientific">Candidatus Enterococcus dunnyi</name>
    <dbReference type="NCBI Taxonomy" id="1834192"/>
    <lineage>
        <taxon>Bacteria</taxon>
        <taxon>Bacillati</taxon>
        <taxon>Bacillota</taxon>
        <taxon>Bacilli</taxon>
        <taxon>Lactobacillales</taxon>
        <taxon>Enterococcaceae</taxon>
        <taxon>Enterococcus</taxon>
    </lineage>
</organism>